<protein>
    <submittedName>
        <fullName evidence="1">Uncharacterized protein</fullName>
    </submittedName>
</protein>
<gene>
    <name evidence="1" type="ORF">LEP1GSC062_3752</name>
</gene>
<evidence type="ECO:0000313" key="1">
    <source>
        <dbReference type="EMBL" id="EQA63159.1"/>
    </source>
</evidence>
<sequence>MISFEYIQSKQTVRLDTSDLRGHRIYLKISQNQRILEF</sequence>
<dbReference type="EMBL" id="AHMT02000024">
    <property type="protein sequence ID" value="EQA63159.1"/>
    <property type="molecule type" value="Genomic_DNA"/>
</dbReference>
<accession>V6I881</accession>
<proteinExistence type="predicted"/>
<name>V6I881_9LEPT</name>
<dbReference type="AlphaFoldDB" id="V6I881"/>
<evidence type="ECO:0000313" key="2">
    <source>
        <dbReference type="Proteomes" id="UP000018747"/>
    </source>
</evidence>
<keyword evidence="2" id="KW-1185">Reference proteome</keyword>
<reference evidence="1" key="1">
    <citation type="submission" date="2013-05" db="EMBL/GenBank/DDBJ databases">
        <authorList>
            <person name="Harkins D.M."/>
            <person name="Durkin A.S."/>
            <person name="Brinkac L.M."/>
            <person name="Haft D.H."/>
            <person name="Selengut J.D."/>
            <person name="Sanka R."/>
            <person name="DePew J."/>
            <person name="Purushe J."/>
            <person name="Hartskeerl R.A."/>
            <person name="Ahmed A."/>
            <person name="van der Linden H."/>
            <person name="Goris M.G.A."/>
            <person name="Vinetz J.M."/>
            <person name="Sutton G.G."/>
            <person name="Nierman W.C."/>
            <person name="Fouts D.E."/>
        </authorList>
    </citation>
    <scope>NUCLEOTIDE SEQUENCE [LARGE SCALE GENOMIC DNA]</scope>
    <source>
        <strain evidence="1">L 60</strain>
    </source>
</reference>
<organism evidence="1 2">
    <name type="scientific">Leptospira alexanderi serovar Manhao 3 str. L 60</name>
    <dbReference type="NCBI Taxonomy" id="1049759"/>
    <lineage>
        <taxon>Bacteria</taxon>
        <taxon>Pseudomonadati</taxon>
        <taxon>Spirochaetota</taxon>
        <taxon>Spirochaetia</taxon>
        <taxon>Leptospirales</taxon>
        <taxon>Leptospiraceae</taxon>
        <taxon>Leptospira</taxon>
    </lineage>
</organism>
<comment type="caution">
    <text evidence="1">The sequence shown here is derived from an EMBL/GenBank/DDBJ whole genome shotgun (WGS) entry which is preliminary data.</text>
</comment>
<dbReference type="Proteomes" id="UP000018747">
    <property type="component" value="Unassembled WGS sequence"/>
</dbReference>